<keyword evidence="6" id="KW-0282">Flagellum</keyword>
<comment type="similarity">
    <text evidence="2">Belongs to the FliS family.</text>
</comment>
<organism evidence="6 7">
    <name type="scientific">Halobacillus litoralis</name>
    <dbReference type="NCBI Taxonomy" id="45668"/>
    <lineage>
        <taxon>Bacteria</taxon>
        <taxon>Bacillati</taxon>
        <taxon>Bacillota</taxon>
        <taxon>Bacilli</taxon>
        <taxon>Bacillales</taxon>
        <taxon>Bacillaceae</taxon>
        <taxon>Halobacillus</taxon>
    </lineage>
</organism>
<dbReference type="PIRSF" id="PIRSF039090">
    <property type="entry name" value="Flis"/>
    <property type="match status" value="1"/>
</dbReference>
<keyword evidence="3" id="KW-0963">Cytoplasm</keyword>
<keyword evidence="4" id="KW-1005">Bacterial flagellum biogenesis</keyword>
<dbReference type="InterPro" id="IPR003713">
    <property type="entry name" value="FliS"/>
</dbReference>
<accession>A0A845FFC0</accession>
<dbReference type="NCBIfam" id="TIGR00208">
    <property type="entry name" value="fliS"/>
    <property type="match status" value="1"/>
</dbReference>
<reference evidence="6 7" key="1">
    <citation type="submission" date="2019-11" db="EMBL/GenBank/DDBJ databases">
        <title>Genome sequences of 17 halophilic strains isolated from different environments.</title>
        <authorList>
            <person name="Furrow R.E."/>
        </authorList>
    </citation>
    <scope>NUCLEOTIDE SEQUENCE [LARGE SCALE GENOMIC DNA]</scope>
    <source>
        <strain evidence="6 7">SL-4</strain>
    </source>
</reference>
<dbReference type="Pfam" id="PF02561">
    <property type="entry name" value="FliS"/>
    <property type="match status" value="1"/>
</dbReference>
<dbReference type="AlphaFoldDB" id="A0A845FFC0"/>
<dbReference type="CDD" id="cd16098">
    <property type="entry name" value="FliS"/>
    <property type="match status" value="1"/>
</dbReference>
<dbReference type="GO" id="GO:0005829">
    <property type="term" value="C:cytosol"/>
    <property type="evidence" value="ECO:0007669"/>
    <property type="project" value="UniProtKB-SubCell"/>
</dbReference>
<keyword evidence="6" id="KW-0966">Cell projection</keyword>
<evidence type="ECO:0000313" key="7">
    <source>
        <dbReference type="Proteomes" id="UP000450457"/>
    </source>
</evidence>
<dbReference type="OrthoDB" id="1524959at2"/>
<dbReference type="GO" id="GO:0044780">
    <property type="term" value="P:bacterial-type flagellum assembly"/>
    <property type="evidence" value="ECO:0007669"/>
    <property type="project" value="InterPro"/>
</dbReference>
<evidence type="ECO:0000256" key="3">
    <source>
        <dbReference type="ARBA" id="ARBA00022490"/>
    </source>
</evidence>
<evidence type="ECO:0000256" key="5">
    <source>
        <dbReference type="ARBA" id="ARBA00023186"/>
    </source>
</evidence>
<dbReference type="EMBL" id="WMFA01000034">
    <property type="protein sequence ID" value="MYL73153.1"/>
    <property type="molecule type" value="Genomic_DNA"/>
</dbReference>
<dbReference type="SUPFAM" id="SSF101116">
    <property type="entry name" value="Flagellar export chaperone FliS"/>
    <property type="match status" value="1"/>
</dbReference>
<dbReference type="GO" id="GO:0071973">
    <property type="term" value="P:bacterial-type flagellum-dependent cell motility"/>
    <property type="evidence" value="ECO:0007669"/>
    <property type="project" value="TreeGrafter"/>
</dbReference>
<comment type="subcellular location">
    <subcellularLocation>
        <location evidence="1">Cytoplasm</location>
        <location evidence="1">Cytosol</location>
    </subcellularLocation>
</comment>
<dbReference type="PANTHER" id="PTHR34773">
    <property type="entry name" value="FLAGELLAR SECRETION CHAPERONE FLIS"/>
    <property type="match status" value="1"/>
</dbReference>
<evidence type="ECO:0000256" key="2">
    <source>
        <dbReference type="ARBA" id="ARBA00008787"/>
    </source>
</evidence>
<dbReference type="InterPro" id="IPR036584">
    <property type="entry name" value="FliS_sf"/>
</dbReference>
<evidence type="ECO:0000256" key="1">
    <source>
        <dbReference type="ARBA" id="ARBA00004514"/>
    </source>
</evidence>
<dbReference type="Gene3D" id="1.20.120.340">
    <property type="entry name" value="Flagellar protein FliS"/>
    <property type="match status" value="1"/>
</dbReference>
<evidence type="ECO:0000313" key="6">
    <source>
        <dbReference type="EMBL" id="MYL73153.1"/>
    </source>
</evidence>
<dbReference type="Proteomes" id="UP000450457">
    <property type="component" value="Unassembled WGS sequence"/>
</dbReference>
<evidence type="ECO:0000256" key="4">
    <source>
        <dbReference type="ARBA" id="ARBA00022795"/>
    </source>
</evidence>
<dbReference type="PANTHER" id="PTHR34773:SF1">
    <property type="entry name" value="FLAGELLAR SECRETION CHAPERONE FLIS"/>
    <property type="match status" value="1"/>
</dbReference>
<feature type="non-terminal residue" evidence="6">
    <location>
        <position position="1"/>
    </location>
</feature>
<keyword evidence="5" id="KW-0143">Chaperone</keyword>
<protein>
    <submittedName>
        <fullName evidence="6">Flagellar export chaperone FliS</fullName>
    </submittedName>
</protein>
<comment type="caution">
    <text evidence="6">The sequence shown here is derived from an EMBL/GenBank/DDBJ whole genome shotgun (WGS) entry which is preliminary data.</text>
</comment>
<proteinExistence type="inferred from homology"/>
<name>A0A845FFC0_9BACI</name>
<sequence length="108" mass="12086">LLDGALERINMAKGKIEAKDYAAKGNLINKSMEIVAVLRGSLNFEEGGDLAGELERLYDYMERALLEASMRNDVEKLDEVAGLLRTVKEGWQGIREEALDFLRQRDAG</sequence>
<gene>
    <name evidence="6" type="primary">fliS</name>
    <name evidence="6" type="ORF">GLW00_20325</name>
</gene>
<keyword evidence="6" id="KW-0969">Cilium</keyword>